<dbReference type="AlphaFoldDB" id="A0A1H8N364"/>
<evidence type="ECO:0000313" key="4">
    <source>
        <dbReference type="Proteomes" id="UP000198809"/>
    </source>
</evidence>
<dbReference type="RefSeq" id="WP_175491848.1">
    <property type="nucleotide sequence ID" value="NZ_CP076607.1"/>
</dbReference>
<dbReference type="Proteomes" id="UP000198809">
    <property type="component" value="Unassembled WGS sequence"/>
</dbReference>
<sequence>MRKNGKSPGDWRLAVYFFTEQSYMKILFLKQKKKSAQTGRPDHENQRVKKHEQFMFH</sequence>
<organism evidence="3 4">
    <name type="scientific">Paenibacillus sophorae</name>
    <dbReference type="NCBI Taxonomy" id="1333845"/>
    <lineage>
        <taxon>Bacteria</taxon>
        <taxon>Bacillati</taxon>
        <taxon>Bacillota</taxon>
        <taxon>Bacilli</taxon>
        <taxon>Bacillales</taxon>
        <taxon>Paenibacillaceae</taxon>
        <taxon>Paenibacillus</taxon>
    </lineage>
</organism>
<accession>A0A1H8N364</accession>
<dbReference type="STRING" id="1333845.SAMN04487895_10628"/>
<reference evidence="3 4" key="1">
    <citation type="submission" date="2016-10" db="EMBL/GenBank/DDBJ databases">
        <authorList>
            <person name="de Groot N.N."/>
        </authorList>
    </citation>
    <scope>NUCLEOTIDE SEQUENCE [LARGE SCALE GENOMIC DNA]</scope>
    <source>
        <strain evidence="3 4">CGMCC 1.10238</strain>
    </source>
</reference>
<proteinExistence type="predicted"/>
<name>A0A1H8N364_9BACL</name>
<feature type="region of interest" description="Disordered" evidence="1">
    <location>
        <begin position="34"/>
        <end position="57"/>
    </location>
</feature>
<dbReference type="EMBL" id="CP076607">
    <property type="protein sequence ID" value="QWU14806.1"/>
    <property type="molecule type" value="Genomic_DNA"/>
</dbReference>
<dbReference type="EMBL" id="FODH01000006">
    <property type="protein sequence ID" value="SEO24024.1"/>
    <property type="molecule type" value="Genomic_DNA"/>
</dbReference>
<evidence type="ECO:0000313" key="3">
    <source>
        <dbReference type="EMBL" id="SEO24024.1"/>
    </source>
</evidence>
<evidence type="ECO:0000256" key="1">
    <source>
        <dbReference type="SAM" id="MobiDB-lite"/>
    </source>
</evidence>
<dbReference type="Proteomes" id="UP000683429">
    <property type="component" value="Chromosome"/>
</dbReference>
<reference evidence="2 5" key="2">
    <citation type="submission" date="2021-06" db="EMBL/GenBank/DDBJ databases">
        <title>Whole genome sequence of Paenibacillus sophorae DSM23020 for comparative genomics.</title>
        <authorList>
            <person name="Kim M.-J."/>
            <person name="Lee G."/>
            <person name="Shin J.-H."/>
        </authorList>
    </citation>
    <scope>NUCLEOTIDE SEQUENCE [LARGE SCALE GENOMIC DNA]</scope>
    <source>
        <strain evidence="2 5">DSM 23020</strain>
    </source>
</reference>
<gene>
    <name evidence="2" type="ORF">KP014_23230</name>
    <name evidence="3" type="ORF">SAMN04487895_10628</name>
</gene>
<feature type="compositionally biased region" description="Basic and acidic residues" evidence="1">
    <location>
        <begin position="40"/>
        <end position="57"/>
    </location>
</feature>
<protein>
    <submittedName>
        <fullName evidence="3">Uncharacterized protein</fullName>
    </submittedName>
</protein>
<evidence type="ECO:0000313" key="5">
    <source>
        <dbReference type="Proteomes" id="UP000683429"/>
    </source>
</evidence>
<evidence type="ECO:0000313" key="2">
    <source>
        <dbReference type="EMBL" id="QWU14806.1"/>
    </source>
</evidence>
<keyword evidence="5" id="KW-1185">Reference proteome</keyword>